<name>A0A9P7B783_MAUEX</name>
<proteinExistence type="predicted"/>
<keyword evidence="1" id="KW-0732">Signal</keyword>
<dbReference type="EMBL" id="PUHR01000143">
    <property type="protein sequence ID" value="KAG0662652.1"/>
    <property type="molecule type" value="Genomic_DNA"/>
</dbReference>
<comment type="caution">
    <text evidence="2">The sequence shown here is derived from an EMBL/GenBank/DDBJ whole genome shotgun (WGS) entry which is preliminary data.</text>
</comment>
<evidence type="ECO:0000313" key="3">
    <source>
        <dbReference type="Proteomes" id="UP000750334"/>
    </source>
</evidence>
<dbReference type="Proteomes" id="UP000750334">
    <property type="component" value="Unassembled WGS sequence"/>
</dbReference>
<feature type="signal peptide" evidence="1">
    <location>
        <begin position="1"/>
        <end position="17"/>
    </location>
</feature>
<evidence type="ECO:0000313" key="2">
    <source>
        <dbReference type="EMBL" id="KAG0662652.1"/>
    </source>
</evidence>
<dbReference type="AlphaFoldDB" id="A0A9P7B783"/>
<accession>A0A9P7B783</accession>
<reference evidence="2 3" key="1">
    <citation type="submission" date="2020-11" db="EMBL/GenBank/DDBJ databases">
        <title>Kefir isolates.</title>
        <authorList>
            <person name="Marcisauskas S."/>
            <person name="Kim Y."/>
            <person name="Blasche S."/>
        </authorList>
    </citation>
    <scope>NUCLEOTIDE SEQUENCE [LARGE SCALE GENOMIC DNA]</scope>
    <source>
        <strain evidence="2 3">OG2</strain>
    </source>
</reference>
<evidence type="ECO:0000256" key="1">
    <source>
        <dbReference type="SAM" id="SignalP"/>
    </source>
</evidence>
<protein>
    <submittedName>
        <fullName evidence="2">Uncharacterized protein</fullName>
    </submittedName>
</protein>
<feature type="chain" id="PRO_5040383615" evidence="1">
    <location>
        <begin position="18"/>
        <end position="949"/>
    </location>
</feature>
<sequence>MKLSILVSLLLIGSATANTPLYSNNTIPTIDTDNNIYSELGFSVENIRVDPILAIKPDQYDVSTSSTVLTAYTSDYVPSTNTVQNVTTVLTSESPKSTANSTVNVFNLPVISNISDTEYVNPISNTSNISSEYISNTTSLLQDDNGYSTFTSTARAIASPTTISITSNNTILDRKYPNITSTSIVRGINPSVISSTQNNSNSLQASNISSISPWTNNTNSRNTSDHLTSVTSTTPFSTINTSSSINVQFKNSSTSVDVTSNTSFYQPSVTGFAQLVNSSTTLNTTRTSSSRAGLSYDPNYSNFTLPNKELNQTMTNILAPISTPHGSGTQILQNSSISSTKLPIYNLSTASIKGSLCTDPTSSVKLSNNTSITNSSSRTITFTEENYTTIAYHNQTTTRVKINNVSVNNTYVTQGNRSTIIASITTTGIPSSLSSSIHSFTNSTVISHSSQPNINISSSSISITGKNDAAVPTGNIKQPSSALVNSSTSIQKTLTSSSTIEILTQTPFTQINSTQSSTTRINTLSAVESSLAGIYINSSFSQASSISSPNEIITTGGNKAIDPTSATLLSFSNVSENSTSIYTGSSSIRSIADPSSSSDVAIATKTQVSISSLLPKPSLITKKNNMDPTATLISESHSLNTNTARSPIVTSFSQVTNSNDVTIQTTDGNSSEHTHSTFGYDIDPTIPVVNNTSSYHKTLRQSSELSNSVTYMKPSTTVKLITTNNAAELQPSSKSVLTNSQSIDFNKLVTSSSTVDVISKKITGNDKSTSTNVVATTKDFQLNEETTKSDSALSDTHTAMQNDSHVVTSTTSVSKIHTITATNIKETVEVMSVISSSSCSETLRNVGTNGSNDVNVNNISPASVIESSRDNVSTATATTQKIESSITIASEMATATVFTGPFTTASTLIRSSISASSTHSAIEYSDSASSFSTHSWLTVIFFIVSYTII</sequence>
<organism evidence="2 3">
    <name type="scientific">Maudiozyma exigua</name>
    <name type="common">Yeast</name>
    <name type="synonym">Kazachstania exigua</name>
    <dbReference type="NCBI Taxonomy" id="34358"/>
    <lineage>
        <taxon>Eukaryota</taxon>
        <taxon>Fungi</taxon>
        <taxon>Dikarya</taxon>
        <taxon>Ascomycota</taxon>
        <taxon>Saccharomycotina</taxon>
        <taxon>Saccharomycetes</taxon>
        <taxon>Saccharomycetales</taxon>
        <taxon>Saccharomycetaceae</taxon>
        <taxon>Maudiozyma</taxon>
    </lineage>
</organism>
<keyword evidence="3" id="KW-1185">Reference proteome</keyword>
<gene>
    <name evidence="2" type="ORF">C6P45_001071</name>
</gene>